<keyword evidence="3" id="KW-0813">Transport</keyword>
<gene>
    <name evidence="10" type="ordered locus">Tcur_0637</name>
</gene>
<evidence type="ECO:0000313" key="11">
    <source>
        <dbReference type="Proteomes" id="UP000001918"/>
    </source>
</evidence>
<evidence type="ECO:0000256" key="6">
    <source>
        <dbReference type="ARBA" id="ARBA00022989"/>
    </source>
</evidence>
<sequence length="287" mass="31500">MTQAPSLPPLLEPDASGGLLEVFRRRYLLRLLVRRELRARYKSSVLGLGWSYVRPAVYFCVYFFVVGYVLGAGRKLENFGVYLFSGMVLINLFNEILHSSTRSVTGHAALVRKIFLPRELFPVASVLVSLVHFVPGLVILLAATTALGWRPDVAALGGALAGFVIIVLLGLGAGLLLAAGNVFLRDLEQAVDVTAVVFMWSAPMIYPWTFVRDVAPGWVLDLYLLNPLVTAVSLFQRAFWAPGIEGQFTFPPDLALRTVGSLAFALVVFSIGQQVFAVAQRRFGQEL</sequence>
<feature type="transmembrane region" description="Helical" evidence="8">
    <location>
        <begin position="120"/>
        <end position="141"/>
    </location>
</feature>
<keyword evidence="5 8" id="KW-0812">Transmembrane</keyword>
<feature type="transmembrane region" description="Helical" evidence="8">
    <location>
        <begin position="79"/>
        <end position="100"/>
    </location>
</feature>
<dbReference type="RefSeq" id="WP_012851016.1">
    <property type="nucleotide sequence ID" value="NC_013510.1"/>
</dbReference>
<evidence type="ECO:0000256" key="7">
    <source>
        <dbReference type="ARBA" id="ARBA00023136"/>
    </source>
</evidence>
<feature type="transmembrane region" description="Helical" evidence="8">
    <location>
        <begin position="153"/>
        <end position="178"/>
    </location>
</feature>
<dbReference type="HOGENOM" id="CLU_060703_3_0_11"/>
<evidence type="ECO:0000256" key="5">
    <source>
        <dbReference type="ARBA" id="ARBA00022692"/>
    </source>
</evidence>
<dbReference type="KEGG" id="tcu:Tcur_0637"/>
<feature type="transmembrane region" description="Helical" evidence="8">
    <location>
        <begin position="218"/>
        <end position="239"/>
    </location>
</feature>
<evidence type="ECO:0000256" key="4">
    <source>
        <dbReference type="ARBA" id="ARBA00022475"/>
    </source>
</evidence>
<dbReference type="eggNOG" id="COG1682">
    <property type="taxonomic scope" value="Bacteria"/>
</dbReference>
<dbReference type="PANTHER" id="PTHR30413:SF8">
    <property type="entry name" value="TRANSPORT PERMEASE PROTEIN"/>
    <property type="match status" value="1"/>
</dbReference>
<feature type="domain" description="ABC-2 type transporter transmembrane" evidence="9">
    <location>
        <begin position="28"/>
        <end position="238"/>
    </location>
</feature>
<dbReference type="EMBL" id="CP001738">
    <property type="protein sequence ID" value="ACY96232.1"/>
    <property type="molecule type" value="Genomic_DNA"/>
</dbReference>
<comment type="similarity">
    <text evidence="2">Belongs to the ABC-2 integral membrane protein family.</text>
</comment>
<feature type="transmembrane region" description="Helical" evidence="8">
    <location>
        <begin position="52"/>
        <end position="72"/>
    </location>
</feature>
<comment type="subcellular location">
    <subcellularLocation>
        <location evidence="1">Cell inner membrane</location>
        <topology evidence="1">Multi-pass membrane protein</topology>
    </subcellularLocation>
</comment>
<feature type="transmembrane region" description="Helical" evidence="8">
    <location>
        <begin position="190"/>
        <end position="211"/>
    </location>
</feature>
<evidence type="ECO:0000256" key="1">
    <source>
        <dbReference type="ARBA" id="ARBA00004429"/>
    </source>
</evidence>
<evidence type="ECO:0000256" key="8">
    <source>
        <dbReference type="SAM" id="Phobius"/>
    </source>
</evidence>
<accession>D1A4J7</accession>
<reference evidence="10 11" key="1">
    <citation type="journal article" date="2011" name="Stand. Genomic Sci.">
        <title>Complete genome sequence of Thermomonospora curvata type strain (B9).</title>
        <authorList>
            <person name="Chertkov O."/>
            <person name="Sikorski J."/>
            <person name="Nolan M."/>
            <person name="Lapidus A."/>
            <person name="Lucas S."/>
            <person name="Del Rio T.G."/>
            <person name="Tice H."/>
            <person name="Cheng J.F."/>
            <person name="Goodwin L."/>
            <person name="Pitluck S."/>
            <person name="Liolios K."/>
            <person name="Ivanova N."/>
            <person name="Mavromatis K."/>
            <person name="Mikhailova N."/>
            <person name="Ovchinnikova G."/>
            <person name="Pati A."/>
            <person name="Chen A."/>
            <person name="Palaniappan K."/>
            <person name="Djao O.D."/>
            <person name="Land M."/>
            <person name="Hauser L."/>
            <person name="Chang Y.J."/>
            <person name="Jeffries C.D."/>
            <person name="Brettin T."/>
            <person name="Han C."/>
            <person name="Detter J.C."/>
            <person name="Rohde M."/>
            <person name="Goker M."/>
            <person name="Woyke T."/>
            <person name="Bristow J."/>
            <person name="Eisen J.A."/>
            <person name="Markowitz V."/>
            <person name="Hugenholtz P."/>
            <person name="Klenk H.P."/>
            <person name="Kyrpides N.C."/>
        </authorList>
    </citation>
    <scope>NUCLEOTIDE SEQUENCE [LARGE SCALE GENOMIC DNA]</scope>
    <source>
        <strain evidence="11">ATCC 19995 / DSM 43183 / JCM 3096 / KCTC 9072 / NBRC 15933 / NCIMB 10081 / Henssen B9</strain>
    </source>
</reference>
<dbReference type="PANTHER" id="PTHR30413">
    <property type="entry name" value="INNER MEMBRANE TRANSPORT PERMEASE"/>
    <property type="match status" value="1"/>
</dbReference>
<keyword evidence="11" id="KW-1185">Reference proteome</keyword>
<dbReference type="AlphaFoldDB" id="D1A4J7"/>
<dbReference type="Pfam" id="PF01061">
    <property type="entry name" value="ABC2_membrane"/>
    <property type="match status" value="1"/>
</dbReference>
<protein>
    <submittedName>
        <fullName evidence="10">ABC-2 type transporter</fullName>
    </submittedName>
</protein>
<dbReference type="InterPro" id="IPR013525">
    <property type="entry name" value="ABC2_TM"/>
</dbReference>
<dbReference type="GO" id="GO:0140359">
    <property type="term" value="F:ABC-type transporter activity"/>
    <property type="evidence" value="ECO:0007669"/>
    <property type="project" value="InterPro"/>
</dbReference>
<keyword evidence="6 8" id="KW-1133">Transmembrane helix</keyword>
<keyword evidence="7 8" id="KW-0472">Membrane</keyword>
<evidence type="ECO:0000259" key="9">
    <source>
        <dbReference type="Pfam" id="PF01061"/>
    </source>
</evidence>
<dbReference type="STRING" id="471852.Tcur_0637"/>
<dbReference type="Proteomes" id="UP000001918">
    <property type="component" value="Chromosome"/>
</dbReference>
<organism evidence="10 11">
    <name type="scientific">Thermomonospora curvata (strain ATCC 19995 / DSM 43183 / JCM 3096 / KCTC 9072 / NBRC 15933 / NCIMB 10081 / Henssen B9)</name>
    <dbReference type="NCBI Taxonomy" id="471852"/>
    <lineage>
        <taxon>Bacteria</taxon>
        <taxon>Bacillati</taxon>
        <taxon>Actinomycetota</taxon>
        <taxon>Actinomycetes</taxon>
        <taxon>Streptosporangiales</taxon>
        <taxon>Thermomonosporaceae</taxon>
        <taxon>Thermomonospora</taxon>
    </lineage>
</organism>
<proteinExistence type="inferred from homology"/>
<evidence type="ECO:0000256" key="3">
    <source>
        <dbReference type="ARBA" id="ARBA00022448"/>
    </source>
</evidence>
<feature type="transmembrane region" description="Helical" evidence="8">
    <location>
        <begin position="259"/>
        <end position="279"/>
    </location>
</feature>
<keyword evidence="4" id="KW-1003">Cell membrane</keyword>
<name>D1A4J7_THECD</name>
<dbReference type="GO" id="GO:0005886">
    <property type="term" value="C:plasma membrane"/>
    <property type="evidence" value="ECO:0007669"/>
    <property type="project" value="UniProtKB-SubCell"/>
</dbReference>
<dbReference type="OrthoDB" id="9789409at2"/>
<evidence type="ECO:0000256" key="2">
    <source>
        <dbReference type="ARBA" id="ARBA00007783"/>
    </source>
</evidence>
<evidence type="ECO:0000313" key="10">
    <source>
        <dbReference type="EMBL" id="ACY96232.1"/>
    </source>
</evidence>
<dbReference type="GO" id="GO:0015920">
    <property type="term" value="P:lipopolysaccharide transport"/>
    <property type="evidence" value="ECO:0007669"/>
    <property type="project" value="TreeGrafter"/>
</dbReference>